<name>A0ABS4GK07_9BACL</name>
<dbReference type="InterPro" id="IPR029063">
    <property type="entry name" value="SAM-dependent_MTases_sf"/>
</dbReference>
<gene>
    <name evidence="2" type="ORF">J2Z37_000464</name>
</gene>
<dbReference type="Proteomes" id="UP001519343">
    <property type="component" value="Unassembled WGS sequence"/>
</dbReference>
<dbReference type="Pfam" id="PF08241">
    <property type="entry name" value="Methyltransf_11"/>
    <property type="match status" value="1"/>
</dbReference>
<accession>A0ABS4GK07</accession>
<feature type="domain" description="Methyltransferase type 11" evidence="1">
    <location>
        <begin position="37"/>
        <end position="130"/>
    </location>
</feature>
<dbReference type="CDD" id="cd02440">
    <property type="entry name" value="AdoMet_MTases"/>
    <property type="match status" value="1"/>
</dbReference>
<reference evidence="2 3" key="1">
    <citation type="submission" date="2021-03" db="EMBL/GenBank/DDBJ databases">
        <title>Genomic Encyclopedia of Type Strains, Phase IV (KMG-IV): sequencing the most valuable type-strain genomes for metagenomic binning, comparative biology and taxonomic classification.</title>
        <authorList>
            <person name="Goeker M."/>
        </authorList>
    </citation>
    <scope>NUCLEOTIDE SEQUENCE [LARGE SCALE GENOMIC DNA]</scope>
    <source>
        <strain evidence="2 3">DSM 24738</strain>
    </source>
</reference>
<dbReference type="EMBL" id="JAGGKT010000001">
    <property type="protein sequence ID" value="MBP1930477.1"/>
    <property type="molecule type" value="Genomic_DNA"/>
</dbReference>
<evidence type="ECO:0000313" key="3">
    <source>
        <dbReference type="Proteomes" id="UP001519343"/>
    </source>
</evidence>
<proteinExistence type="predicted"/>
<sequence length="198" mass="22893">MSYWFPRLYDHLMGPLEQKKFRRIREKLIGKAKGKVLEIGSGTGINFPLYDQADQVVAIEPEPLMLKQSLNRIRQAKIPIEVIEAGGEQLPFADHVFDTVVVTLVLCTIPNPLKALQEIRRVCKVDGQILLFEHVKIDHQVLGSLQDWLTPVWKRLCDGCCLNRDTIHYIKEAGFKIHSIEKYYKGIFITIEARNQYY</sequence>
<evidence type="ECO:0000259" key="1">
    <source>
        <dbReference type="Pfam" id="PF08241"/>
    </source>
</evidence>
<dbReference type="PANTHER" id="PTHR45036">
    <property type="entry name" value="METHYLTRANSFERASE LIKE 7B"/>
    <property type="match status" value="1"/>
</dbReference>
<dbReference type="Gene3D" id="3.40.50.150">
    <property type="entry name" value="Vaccinia Virus protein VP39"/>
    <property type="match status" value="1"/>
</dbReference>
<dbReference type="PANTHER" id="PTHR45036:SF1">
    <property type="entry name" value="METHYLTRANSFERASE LIKE 7A"/>
    <property type="match status" value="1"/>
</dbReference>
<keyword evidence="2" id="KW-0830">Ubiquinone</keyword>
<evidence type="ECO:0000313" key="2">
    <source>
        <dbReference type="EMBL" id="MBP1930477.1"/>
    </source>
</evidence>
<dbReference type="InterPro" id="IPR013216">
    <property type="entry name" value="Methyltransf_11"/>
</dbReference>
<keyword evidence="3" id="KW-1185">Reference proteome</keyword>
<protein>
    <submittedName>
        <fullName evidence="2">Ubiquinone/menaquinone biosynthesis C-methylase UbiE</fullName>
    </submittedName>
</protein>
<dbReference type="InterPro" id="IPR052356">
    <property type="entry name" value="Thiol_S-MT"/>
</dbReference>
<dbReference type="SUPFAM" id="SSF53335">
    <property type="entry name" value="S-adenosyl-L-methionine-dependent methyltransferases"/>
    <property type="match status" value="1"/>
</dbReference>
<comment type="caution">
    <text evidence="2">The sequence shown here is derived from an EMBL/GenBank/DDBJ whole genome shotgun (WGS) entry which is preliminary data.</text>
</comment>
<dbReference type="RefSeq" id="WP_209808481.1">
    <property type="nucleotide sequence ID" value="NZ_JAGGKT010000001.1"/>
</dbReference>
<organism evidence="2 3">
    <name type="scientific">Ammoniphilus resinae</name>
    <dbReference type="NCBI Taxonomy" id="861532"/>
    <lineage>
        <taxon>Bacteria</taxon>
        <taxon>Bacillati</taxon>
        <taxon>Bacillota</taxon>
        <taxon>Bacilli</taxon>
        <taxon>Bacillales</taxon>
        <taxon>Paenibacillaceae</taxon>
        <taxon>Aneurinibacillus group</taxon>
        <taxon>Ammoniphilus</taxon>
    </lineage>
</organism>